<dbReference type="PANTHER" id="PTHR35400:SF3">
    <property type="entry name" value="SLL1072 PROTEIN"/>
    <property type="match status" value="1"/>
</dbReference>
<keyword evidence="3" id="KW-1185">Reference proteome</keyword>
<name>A0A6G4WZZ6_9ACTN</name>
<evidence type="ECO:0000313" key="3">
    <source>
        <dbReference type="Proteomes" id="UP000477722"/>
    </source>
</evidence>
<dbReference type="InterPro" id="IPR012296">
    <property type="entry name" value="Nuclease_put_TT1808"/>
</dbReference>
<dbReference type="AlphaFoldDB" id="A0A6G4WZZ6"/>
<proteinExistence type="predicted"/>
<dbReference type="Pfam" id="PF05685">
    <property type="entry name" value="Uma2"/>
    <property type="match status" value="1"/>
</dbReference>
<feature type="domain" description="Putative restriction endonuclease" evidence="1">
    <location>
        <begin position="16"/>
        <end position="147"/>
    </location>
</feature>
<gene>
    <name evidence="2" type="ORF">G5C65_16830</name>
</gene>
<dbReference type="PANTHER" id="PTHR35400">
    <property type="entry name" value="SLR1083 PROTEIN"/>
    <property type="match status" value="1"/>
</dbReference>
<dbReference type="Gene3D" id="3.90.1570.10">
    <property type="entry name" value="tt1808, chain A"/>
    <property type="match status" value="1"/>
</dbReference>
<dbReference type="CDD" id="cd06260">
    <property type="entry name" value="DUF820-like"/>
    <property type="match status" value="1"/>
</dbReference>
<sequence>MLRLADSLEDAARQRQSQLIRADITDGEFRIHMVSPSNPHGVIVMRVGVQISRQDPGAVVSVENRIHHPGVGMVRTPDLIVMSQEAFEGQEDDYAVFAPDIALAVEVVSHSNPGNDYVAKLRDYPRMGVPVYMIIDPREGTASVHSSLGTTSGQPGYAETARCGSGGTVRAADWDIDTTGFPRYRS</sequence>
<dbReference type="InterPro" id="IPR008538">
    <property type="entry name" value="Uma2"/>
</dbReference>
<protein>
    <submittedName>
        <fullName evidence="2">Uma2 family endonuclease</fullName>
    </submittedName>
</protein>
<keyword evidence="2" id="KW-0540">Nuclease</keyword>
<reference evidence="2 3" key="1">
    <citation type="submission" date="2020-02" db="EMBL/GenBank/DDBJ databases">
        <title>Whole-genome analyses of novel actinobacteria.</title>
        <authorList>
            <person name="Sahin N."/>
            <person name="Tatar D."/>
        </authorList>
    </citation>
    <scope>NUCLEOTIDE SEQUENCE [LARGE SCALE GENOMIC DNA]</scope>
    <source>
        <strain evidence="2 3">SB3404</strain>
    </source>
</reference>
<dbReference type="SUPFAM" id="SSF52980">
    <property type="entry name" value="Restriction endonuclease-like"/>
    <property type="match status" value="1"/>
</dbReference>
<comment type="caution">
    <text evidence="2">The sequence shown here is derived from an EMBL/GenBank/DDBJ whole genome shotgun (WGS) entry which is preliminary data.</text>
</comment>
<dbReference type="EMBL" id="JAAKZZ010000158">
    <property type="protein sequence ID" value="NGO69991.1"/>
    <property type="molecule type" value="Genomic_DNA"/>
</dbReference>
<dbReference type="InterPro" id="IPR011335">
    <property type="entry name" value="Restrct_endonuc-II-like"/>
</dbReference>
<evidence type="ECO:0000313" key="2">
    <source>
        <dbReference type="EMBL" id="NGO69991.1"/>
    </source>
</evidence>
<keyword evidence="2" id="KW-0378">Hydrolase</keyword>
<organism evidence="2 3">
    <name type="scientific">Streptomyces boncukensis</name>
    <dbReference type="NCBI Taxonomy" id="2711219"/>
    <lineage>
        <taxon>Bacteria</taxon>
        <taxon>Bacillati</taxon>
        <taxon>Actinomycetota</taxon>
        <taxon>Actinomycetes</taxon>
        <taxon>Kitasatosporales</taxon>
        <taxon>Streptomycetaceae</taxon>
        <taxon>Streptomyces</taxon>
    </lineage>
</organism>
<dbReference type="Proteomes" id="UP000477722">
    <property type="component" value="Unassembled WGS sequence"/>
</dbReference>
<dbReference type="GO" id="GO:0004519">
    <property type="term" value="F:endonuclease activity"/>
    <property type="evidence" value="ECO:0007669"/>
    <property type="project" value="UniProtKB-KW"/>
</dbReference>
<keyword evidence="2" id="KW-0255">Endonuclease</keyword>
<dbReference type="RefSeq" id="WP_165299669.1">
    <property type="nucleotide sequence ID" value="NZ_JAAKZZ010000158.1"/>
</dbReference>
<accession>A0A6G4WZZ6</accession>
<evidence type="ECO:0000259" key="1">
    <source>
        <dbReference type="Pfam" id="PF05685"/>
    </source>
</evidence>